<evidence type="ECO:0000313" key="3">
    <source>
        <dbReference type="Proteomes" id="UP000254331"/>
    </source>
</evidence>
<dbReference type="AlphaFoldDB" id="A0A379FEG8"/>
<feature type="chain" id="PRO_5017085890" evidence="1">
    <location>
        <begin position="23"/>
        <end position="177"/>
    </location>
</feature>
<dbReference type="EMBL" id="UGTW01000001">
    <property type="protein sequence ID" value="SUC17888.1"/>
    <property type="molecule type" value="Genomic_DNA"/>
</dbReference>
<sequence>MNNIFKLGLGLLFASLPFTSISADIKLEYGINLIDFNGDGIPDVVVKSQRSLNDSPSIDMVTVYIKGSDQKVYIVPSIYANALSLYNNKITGTDITISDFKFIEKKDKVVLLSAEKVGNNLQKPTPIRFSSYEISEKKKKDEIQFKWQFNRYCVTELSYLSVEDAYSDTCINRIINE</sequence>
<dbReference type="SUPFAM" id="SSF69318">
    <property type="entry name" value="Integrin alpha N-terminal domain"/>
    <property type="match status" value="1"/>
</dbReference>
<gene>
    <name evidence="2" type="ORF">NCTC10376_03841</name>
</gene>
<dbReference type="InterPro" id="IPR054139">
    <property type="entry name" value="CarG-like"/>
</dbReference>
<proteinExistence type="predicted"/>
<dbReference type="OrthoDB" id="5866347at2"/>
<evidence type="ECO:0000313" key="2">
    <source>
        <dbReference type="EMBL" id="SUC17888.1"/>
    </source>
</evidence>
<reference evidence="2 3" key="1">
    <citation type="submission" date="2018-06" db="EMBL/GenBank/DDBJ databases">
        <authorList>
            <consortium name="Pathogen Informatics"/>
            <person name="Doyle S."/>
        </authorList>
    </citation>
    <scope>NUCLEOTIDE SEQUENCE [LARGE SCALE GENOMIC DNA]</scope>
    <source>
        <strain evidence="2 3">NCTC10376</strain>
    </source>
</reference>
<organism evidence="2 3">
    <name type="scientific">Proteus vulgaris</name>
    <dbReference type="NCBI Taxonomy" id="585"/>
    <lineage>
        <taxon>Bacteria</taxon>
        <taxon>Pseudomonadati</taxon>
        <taxon>Pseudomonadota</taxon>
        <taxon>Gammaproteobacteria</taxon>
        <taxon>Enterobacterales</taxon>
        <taxon>Morganellaceae</taxon>
        <taxon>Proteus</taxon>
    </lineage>
</organism>
<protein>
    <submittedName>
        <fullName evidence="2">Uncharacterized protein</fullName>
    </submittedName>
</protein>
<accession>A0A379FEG8</accession>
<evidence type="ECO:0000256" key="1">
    <source>
        <dbReference type="SAM" id="SignalP"/>
    </source>
</evidence>
<dbReference type="Pfam" id="PF21955">
    <property type="entry name" value="CarG-like"/>
    <property type="match status" value="1"/>
</dbReference>
<dbReference type="Proteomes" id="UP000254331">
    <property type="component" value="Unassembled WGS sequence"/>
</dbReference>
<dbReference type="RefSeq" id="WP_036936889.1">
    <property type="nucleotide sequence ID" value="NZ_CABMNT010000001.1"/>
</dbReference>
<keyword evidence="1" id="KW-0732">Signal</keyword>
<dbReference type="GeneID" id="93394348"/>
<name>A0A379FEG8_PROVU</name>
<dbReference type="InterPro" id="IPR028994">
    <property type="entry name" value="Integrin_alpha_N"/>
</dbReference>
<feature type="signal peptide" evidence="1">
    <location>
        <begin position="1"/>
        <end position="22"/>
    </location>
</feature>